<name>A0A087E4F2_9BIFI</name>
<protein>
    <submittedName>
        <fullName evidence="1">Uncharacterized protein</fullName>
    </submittedName>
</protein>
<evidence type="ECO:0000313" key="2">
    <source>
        <dbReference type="Proteomes" id="UP000029003"/>
    </source>
</evidence>
<comment type="caution">
    <text evidence="1">The sequence shown here is derived from an EMBL/GenBank/DDBJ whole genome shotgun (WGS) entry which is preliminary data.</text>
</comment>
<dbReference type="AlphaFoldDB" id="A0A087E4F2"/>
<sequence length="93" mass="10162">MATNITQKDATLRELMDWLEGFRKNCERNLGSALAKSDPTLHDHDVVVGVAVLKGAVTAVRRVEQQCESMLGYTGTSMPLEVQNQSEDARTGA</sequence>
<accession>A0A087E4F2</accession>
<gene>
    <name evidence="1" type="ORF">THER5_1116</name>
</gene>
<dbReference type="EMBL" id="JGZT01000006">
    <property type="protein sequence ID" value="KFJ02653.1"/>
    <property type="molecule type" value="Genomic_DNA"/>
</dbReference>
<organism evidence="1 2">
    <name type="scientific">Bifidobacterium thermacidophilum subsp. thermacidophilum</name>
    <dbReference type="NCBI Taxonomy" id="79262"/>
    <lineage>
        <taxon>Bacteria</taxon>
        <taxon>Bacillati</taxon>
        <taxon>Actinomycetota</taxon>
        <taxon>Actinomycetes</taxon>
        <taxon>Bifidobacteriales</taxon>
        <taxon>Bifidobacteriaceae</taxon>
        <taxon>Bifidobacterium</taxon>
    </lineage>
</organism>
<reference evidence="1 2" key="1">
    <citation type="submission" date="2014-03" db="EMBL/GenBank/DDBJ databases">
        <title>Genomics of Bifidobacteria.</title>
        <authorList>
            <person name="Ventura M."/>
            <person name="Milani C."/>
            <person name="Lugli G.A."/>
        </authorList>
    </citation>
    <scope>NUCLEOTIDE SEQUENCE [LARGE SCALE GENOMIC DNA]</scope>
    <source>
        <strain evidence="1 2">LMG 21395</strain>
    </source>
</reference>
<evidence type="ECO:0000313" key="1">
    <source>
        <dbReference type="EMBL" id="KFJ02653.1"/>
    </source>
</evidence>
<proteinExistence type="predicted"/>
<dbReference type="Proteomes" id="UP000029003">
    <property type="component" value="Unassembled WGS sequence"/>
</dbReference>